<accession>A0A9W8LG94</accession>
<sequence>MPSMLDTVTGRLSGLMLKRWTMLAEMCPVDGCSVPLMRSPETSEEKCVLHDAAELFPDEEPACAPAAPREPAPAVERADEKLDGAAKEDRPAAEGGDEEAQRQRRRRREQGDLASERIGKRLLQGWAMIDRPCPADGCYNVPLVQDRDKVQECVICGQRYMDEEAYVAKYGSTRAQEEPPVPAAEPDPAKKPGPPARDPAPTGSPVPAGPRARTEGGVAVAIDALNSKIAALSARLAAATDLADIVRVGRAIAVCAKAIRACQKC</sequence>
<feature type="compositionally biased region" description="Basic and acidic residues" evidence="1">
    <location>
        <begin position="76"/>
        <end position="92"/>
    </location>
</feature>
<organism evidence="2 3">
    <name type="scientific">Coemansia javaensis</name>
    <dbReference type="NCBI Taxonomy" id="2761396"/>
    <lineage>
        <taxon>Eukaryota</taxon>
        <taxon>Fungi</taxon>
        <taxon>Fungi incertae sedis</taxon>
        <taxon>Zoopagomycota</taxon>
        <taxon>Kickxellomycotina</taxon>
        <taxon>Kickxellomycetes</taxon>
        <taxon>Kickxellales</taxon>
        <taxon>Kickxellaceae</taxon>
        <taxon>Coemansia</taxon>
    </lineage>
</organism>
<dbReference type="OrthoDB" id="28939at2759"/>
<reference evidence="2" key="1">
    <citation type="submission" date="2022-07" db="EMBL/GenBank/DDBJ databases">
        <title>Phylogenomic reconstructions and comparative analyses of Kickxellomycotina fungi.</title>
        <authorList>
            <person name="Reynolds N.K."/>
            <person name="Stajich J.E."/>
            <person name="Barry K."/>
            <person name="Grigoriev I.V."/>
            <person name="Crous P."/>
            <person name="Smith M.E."/>
        </authorList>
    </citation>
    <scope>NUCLEOTIDE SEQUENCE</scope>
    <source>
        <strain evidence="2">NBRC 105414</strain>
    </source>
</reference>
<feature type="compositionally biased region" description="Pro residues" evidence="1">
    <location>
        <begin position="179"/>
        <end position="208"/>
    </location>
</feature>
<feature type="region of interest" description="Disordered" evidence="1">
    <location>
        <begin position="172"/>
        <end position="212"/>
    </location>
</feature>
<dbReference type="InterPro" id="IPR051888">
    <property type="entry name" value="UPF0148_domain"/>
</dbReference>
<gene>
    <name evidence="2" type="ORF">H4R18_004435</name>
</gene>
<feature type="compositionally biased region" description="Low complexity" evidence="1">
    <location>
        <begin position="62"/>
        <end position="75"/>
    </location>
</feature>
<dbReference type="InterPro" id="IPR009563">
    <property type="entry name" value="SSSCA1"/>
</dbReference>
<dbReference type="PANTHER" id="PTHR16537">
    <property type="entry name" value="SJOEGREN SYNDROME/SCLERODERMA AUTOANTIGEN 1"/>
    <property type="match status" value="1"/>
</dbReference>
<keyword evidence="3" id="KW-1185">Reference proteome</keyword>
<evidence type="ECO:0000313" key="3">
    <source>
        <dbReference type="Proteomes" id="UP001140217"/>
    </source>
</evidence>
<dbReference type="EMBL" id="JANBUL010000214">
    <property type="protein sequence ID" value="KAJ2778719.1"/>
    <property type="molecule type" value="Genomic_DNA"/>
</dbReference>
<dbReference type="AlphaFoldDB" id="A0A9W8LG94"/>
<dbReference type="PANTHER" id="PTHR16537:SF1">
    <property type="entry name" value="PROTEIN ZNRD2"/>
    <property type="match status" value="1"/>
</dbReference>
<feature type="region of interest" description="Disordered" evidence="1">
    <location>
        <begin position="61"/>
        <end position="113"/>
    </location>
</feature>
<name>A0A9W8LG94_9FUNG</name>
<evidence type="ECO:0000256" key="1">
    <source>
        <dbReference type="SAM" id="MobiDB-lite"/>
    </source>
</evidence>
<evidence type="ECO:0008006" key="4">
    <source>
        <dbReference type="Google" id="ProtNLM"/>
    </source>
</evidence>
<comment type="caution">
    <text evidence="2">The sequence shown here is derived from an EMBL/GenBank/DDBJ whole genome shotgun (WGS) entry which is preliminary data.</text>
</comment>
<dbReference type="Pfam" id="PF06677">
    <property type="entry name" value="Auto_anti-p27"/>
    <property type="match status" value="2"/>
</dbReference>
<proteinExistence type="predicted"/>
<protein>
    <recommendedName>
        <fullName evidence="4">Sjogrens syndrome scleroderma autoantigen 1</fullName>
    </recommendedName>
</protein>
<evidence type="ECO:0000313" key="2">
    <source>
        <dbReference type="EMBL" id="KAJ2778719.1"/>
    </source>
</evidence>
<dbReference type="Proteomes" id="UP001140217">
    <property type="component" value="Unassembled WGS sequence"/>
</dbReference>